<dbReference type="InterPro" id="IPR036641">
    <property type="entry name" value="HPT_dom_sf"/>
</dbReference>
<comment type="caution">
    <text evidence="1">The sequence shown here is derived from an EMBL/GenBank/DDBJ whole genome shotgun (WGS) entry which is preliminary data.</text>
</comment>
<name>A0ABS5W651_9SPHN</name>
<sequence>MAYASGDFDSNLAAAAGDDLALREELRNAFFESLGQQIDLLGRSRCDGNWEVAAMRIKGLGTSFHVSELVDLAEEALSGAPGDPAAVRKLSALYNHFAAERFS</sequence>
<accession>A0ABS5W651</accession>
<gene>
    <name evidence="1" type="ORF">KK137_05865</name>
</gene>
<proteinExistence type="predicted"/>
<evidence type="ECO:0000313" key="1">
    <source>
        <dbReference type="EMBL" id="MBT2133854.1"/>
    </source>
</evidence>
<dbReference type="SUPFAM" id="SSF47226">
    <property type="entry name" value="Histidine-containing phosphotransfer domain, HPT domain"/>
    <property type="match status" value="1"/>
</dbReference>
<keyword evidence="2" id="KW-1185">Reference proteome</keyword>
<dbReference type="RefSeq" id="WP_214535232.1">
    <property type="nucleotide sequence ID" value="NZ_JAHFVK010000001.1"/>
</dbReference>
<organism evidence="1 2">
    <name type="scientific">Croceibacterium selenioxidans</name>
    <dbReference type="NCBI Taxonomy" id="2838833"/>
    <lineage>
        <taxon>Bacteria</taxon>
        <taxon>Pseudomonadati</taxon>
        <taxon>Pseudomonadota</taxon>
        <taxon>Alphaproteobacteria</taxon>
        <taxon>Sphingomonadales</taxon>
        <taxon>Erythrobacteraceae</taxon>
        <taxon>Croceibacterium</taxon>
    </lineage>
</organism>
<protein>
    <submittedName>
        <fullName evidence="1">Hpt domain-containing protein</fullName>
    </submittedName>
</protein>
<reference evidence="1 2" key="1">
    <citation type="submission" date="2021-05" db="EMBL/GenBank/DDBJ databases">
        <title>Croceibacterium sp. LX-88 genome sequence.</title>
        <authorList>
            <person name="Luo X."/>
        </authorList>
    </citation>
    <scope>NUCLEOTIDE SEQUENCE [LARGE SCALE GENOMIC DNA]</scope>
    <source>
        <strain evidence="1 2">LX-88</strain>
    </source>
</reference>
<evidence type="ECO:0000313" key="2">
    <source>
        <dbReference type="Proteomes" id="UP000811255"/>
    </source>
</evidence>
<dbReference type="Proteomes" id="UP000811255">
    <property type="component" value="Unassembled WGS sequence"/>
</dbReference>
<dbReference type="EMBL" id="JAHFVK010000001">
    <property type="protein sequence ID" value="MBT2133854.1"/>
    <property type="molecule type" value="Genomic_DNA"/>
</dbReference>